<protein>
    <submittedName>
        <fullName evidence="2">Uncharacterized protein</fullName>
    </submittedName>
</protein>
<dbReference type="AlphaFoldDB" id="A0A5J5D8D9"/>
<dbReference type="EMBL" id="VOFY01000009">
    <property type="protein sequence ID" value="KAA8589313.1"/>
    <property type="molecule type" value="Genomic_DNA"/>
</dbReference>
<name>A0A5J5D8D9_9PERO</name>
<organism evidence="2 3">
    <name type="scientific">Etheostoma spectabile</name>
    <name type="common">orangethroat darter</name>
    <dbReference type="NCBI Taxonomy" id="54343"/>
    <lineage>
        <taxon>Eukaryota</taxon>
        <taxon>Metazoa</taxon>
        <taxon>Chordata</taxon>
        <taxon>Craniata</taxon>
        <taxon>Vertebrata</taxon>
        <taxon>Euteleostomi</taxon>
        <taxon>Actinopterygii</taxon>
        <taxon>Neopterygii</taxon>
        <taxon>Teleostei</taxon>
        <taxon>Neoteleostei</taxon>
        <taxon>Acanthomorphata</taxon>
        <taxon>Eupercaria</taxon>
        <taxon>Perciformes</taxon>
        <taxon>Percoidei</taxon>
        <taxon>Percidae</taxon>
        <taxon>Etheostomatinae</taxon>
        <taxon>Etheostoma</taxon>
    </lineage>
</organism>
<evidence type="ECO:0000256" key="1">
    <source>
        <dbReference type="SAM" id="MobiDB-lite"/>
    </source>
</evidence>
<comment type="caution">
    <text evidence="2">The sequence shown here is derived from an EMBL/GenBank/DDBJ whole genome shotgun (WGS) entry which is preliminary data.</text>
</comment>
<sequence length="127" mass="14251">MNSLEPGTEDFSGGGGAGADQGEVSFQISWIPMKGIQAVQGLPSIRGRAMVERRWRAASSAGADEPSSRYGQRRGRVQTNKWRGRVQTNNWRGRVQTKQLERQSAAKQLERQSADEQMEGRCRRTMR</sequence>
<accession>A0A5J5D8D9</accession>
<reference evidence="2 3" key="1">
    <citation type="submission" date="2019-08" db="EMBL/GenBank/DDBJ databases">
        <title>A chromosome-level genome assembly, high-density linkage maps, and genome scans reveal the genomic architecture of hybrid incompatibilities underlying speciation via character displacement in darters (Percidae: Etheostominae).</title>
        <authorList>
            <person name="Moran R.L."/>
            <person name="Catchen J.M."/>
            <person name="Fuller R.C."/>
        </authorList>
    </citation>
    <scope>NUCLEOTIDE SEQUENCE [LARGE SCALE GENOMIC DNA]</scope>
    <source>
        <strain evidence="2">EspeVRDwgs_2016</strain>
        <tissue evidence="2">Muscle</tissue>
    </source>
</reference>
<gene>
    <name evidence="2" type="ORF">FQN60_012678</name>
</gene>
<proteinExistence type="predicted"/>
<dbReference type="Proteomes" id="UP000327493">
    <property type="component" value="Chromosome 9"/>
</dbReference>
<evidence type="ECO:0000313" key="2">
    <source>
        <dbReference type="EMBL" id="KAA8589313.1"/>
    </source>
</evidence>
<feature type="region of interest" description="Disordered" evidence="1">
    <location>
        <begin position="96"/>
        <end position="127"/>
    </location>
</feature>
<evidence type="ECO:0000313" key="3">
    <source>
        <dbReference type="Proteomes" id="UP000327493"/>
    </source>
</evidence>
<keyword evidence="3" id="KW-1185">Reference proteome</keyword>
<feature type="compositionally biased region" description="Basic and acidic residues" evidence="1">
    <location>
        <begin position="108"/>
        <end position="127"/>
    </location>
</feature>
<feature type="region of interest" description="Disordered" evidence="1">
    <location>
        <begin position="57"/>
        <end position="78"/>
    </location>
</feature>
<feature type="region of interest" description="Disordered" evidence="1">
    <location>
        <begin position="1"/>
        <end position="21"/>
    </location>
</feature>